<dbReference type="InterPro" id="IPR025577">
    <property type="entry name" value="FlxA"/>
</dbReference>
<evidence type="ECO:0008006" key="4">
    <source>
        <dbReference type="Google" id="ProtNLM"/>
    </source>
</evidence>
<feature type="compositionally biased region" description="Basic and acidic residues" evidence="1">
    <location>
        <begin position="44"/>
        <end position="56"/>
    </location>
</feature>
<evidence type="ECO:0000256" key="1">
    <source>
        <dbReference type="SAM" id="MobiDB-lite"/>
    </source>
</evidence>
<reference evidence="3" key="1">
    <citation type="journal article" date="2009" name="Environ. Microbiol.">
        <title>Contribution of mobile genetic elements to Desulfovibrio vulgaris genome plasticity.</title>
        <authorList>
            <person name="Walker C.B."/>
            <person name="Stolyar S."/>
            <person name="Chivian D."/>
            <person name="Pinel N."/>
            <person name="Gabster J.A."/>
            <person name="Dehal P.S."/>
            <person name="He Z."/>
            <person name="Yang Z.K."/>
            <person name="Yen H.C."/>
            <person name="Zhou J."/>
            <person name="Wall J.D."/>
            <person name="Hazen T.C."/>
            <person name="Arkin A.P."/>
            <person name="Stahl D.A."/>
        </authorList>
    </citation>
    <scope>NUCLEOTIDE SEQUENCE [LARGE SCALE GENOMIC DNA]</scope>
    <source>
        <strain evidence="3">DP4</strain>
    </source>
</reference>
<dbReference type="EMBL" id="CP000527">
    <property type="protein sequence ID" value="ABM28117.1"/>
    <property type="molecule type" value="Genomic_DNA"/>
</dbReference>
<evidence type="ECO:0000313" key="3">
    <source>
        <dbReference type="Proteomes" id="UP000009173"/>
    </source>
</evidence>
<evidence type="ECO:0000313" key="2">
    <source>
        <dbReference type="EMBL" id="ABM28117.1"/>
    </source>
</evidence>
<sequence>MEISGLESIMATRSVAAAFARQEQESQQVASRGTQGDTVSISSEAKRLYERFRDLQTESAGTNSQGSASSDSASNTANGQTAGDGKTDTVASGPSGSSGASGNAEAAGNTGGTGSGEGLAKQIENIKKQIKELQNRVKQIMDSPLPAEQKQTVAAPYLQQIQELEQQLQQLEADAAKQGSGDA</sequence>
<protein>
    <recommendedName>
        <fullName evidence="4">FlxA-like protein</fullName>
    </recommendedName>
</protein>
<dbReference type="HOGENOM" id="CLU_1683721_0_0_7"/>
<organism evidence="2 3">
    <name type="scientific">Nitratidesulfovibrio vulgaris (strain DP4)</name>
    <name type="common">Desulfovibrio vulgaris</name>
    <dbReference type="NCBI Taxonomy" id="391774"/>
    <lineage>
        <taxon>Bacteria</taxon>
        <taxon>Pseudomonadati</taxon>
        <taxon>Thermodesulfobacteriota</taxon>
        <taxon>Desulfovibrionia</taxon>
        <taxon>Desulfovibrionales</taxon>
        <taxon>Desulfovibrionaceae</taxon>
        <taxon>Nitratidesulfovibrio</taxon>
    </lineage>
</organism>
<feature type="compositionally biased region" description="Polar residues" evidence="1">
    <location>
        <begin position="25"/>
        <end position="43"/>
    </location>
</feature>
<gene>
    <name evidence="2" type="ordered locus">Dvul_1097</name>
</gene>
<dbReference type="Pfam" id="PF14282">
    <property type="entry name" value="FlxA"/>
    <property type="match status" value="1"/>
</dbReference>
<proteinExistence type="predicted"/>
<dbReference type="Proteomes" id="UP000009173">
    <property type="component" value="Chromosome"/>
</dbReference>
<feature type="region of interest" description="Disordered" evidence="1">
    <location>
        <begin position="22"/>
        <end position="120"/>
    </location>
</feature>
<accession>A0A0H3A706</accession>
<feature type="compositionally biased region" description="Low complexity" evidence="1">
    <location>
        <begin position="91"/>
        <end position="108"/>
    </location>
</feature>
<name>A0A0H3A706_NITV4</name>
<dbReference type="AlphaFoldDB" id="A0A0H3A706"/>
<dbReference type="KEGG" id="dvl:Dvul_1097"/>
<dbReference type="RefSeq" id="WP_011792058.1">
    <property type="nucleotide sequence ID" value="NC_008751.1"/>
</dbReference>
<feature type="compositionally biased region" description="Low complexity" evidence="1">
    <location>
        <begin position="61"/>
        <end position="79"/>
    </location>
</feature>